<keyword evidence="3" id="KW-1185">Reference proteome</keyword>
<protein>
    <submittedName>
        <fullName evidence="2">Putative zinc finger protein</fullName>
    </submittedName>
</protein>
<comment type="caution">
    <text evidence="2">The sequence shown here is derived from an EMBL/GenBank/DDBJ whole genome shotgun (WGS) entry which is preliminary data.</text>
</comment>
<dbReference type="STRING" id="307972.A0A2G8L3Y2"/>
<name>A0A2G8L3Y2_STIJA</name>
<dbReference type="OrthoDB" id="6159421at2759"/>
<reference evidence="2 3" key="1">
    <citation type="journal article" date="2017" name="PLoS Biol.">
        <title>The sea cucumber genome provides insights into morphological evolution and visceral regeneration.</title>
        <authorList>
            <person name="Zhang X."/>
            <person name="Sun L."/>
            <person name="Yuan J."/>
            <person name="Sun Y."/>
            <person name="Gao Y."/>
            <person name="Zhang L."/>
            <person name="Li S."/>
            <person name="Dai H."/>
            <person name="Hamel J.F."/>
            <person name="Liu C."/>
            <person name="Yu Y."/>
            <person name="Liu S."/>
            <person name="Lin W."/>
            <person name="Guo K."/>
            <person name="Jin S."/>
            <person name="Xu P."/>
            <person name="Storey K.B."/>
            <person name="Huan P."/>
            <person name="Zhang T."/>
            <person name="Zhou Y."/>
            <person name="Zhang J."/>
            <person name="Lin C."/>
            <person name="Li X."/>
            <person name="Xing L."/>
            <person name="Huo D."/>
            <person name="Sun M."/>
            <person name="Wang L."/>
            <person name="Mercier A."/>
            <person name="Li F."/>
            <person name="Yang H."/>
            <person name="Xiang J."/>
        </authorList>
    </citation>
    <scope>NUCLEOTIDE SEQUENCE [LARGE SCALE GENOMIC DNA]</scope>
    <source>
        <strain evidence="2">Shaxun</strain>
        <tissue evidence="2">Muscle</tissue>
    </source>
</reference>
<dbReference type="PANTHER" id="PTHR46880:SF5">
    <property type="entry name" value="DUF4371 DOMAIN-CONTAINING PROTEIN"/>
    <property type="match status" value="1"/>
</dbReference>
<accession>A0A2G8L3Y2</accession>
<sequence>MSKRRKLDPAKPPVGTLDKFFRKPTSSDRGEQPTAEPANVPQPGSSAGDDDTHIGDDAHHQRDAPRVGEPGAYPHALSAPSTSGQKKKTKGKQTNYFHPEWRKNRPWLHHESGVGMFCLLCQKYKKMPFGRPKWNTAPCVRMREGSVKEHEECESHKDAAQRDKETTLMQDIREASNPAVSLSAMEKAFASLYFLVQRRIAHTTNFEPLLDLLSFLGLKVKEQIRVAKNAIYTSDKTVQEMLYVISEVLENETLTELTTSDHFALMFDESSDCTNVEQMAIHARYLSSDGDLQVKFLKIVDVLQPEINAIAGAARSGDVDPNEAGIISLNAEVITKRVKEYIEKAGIDMQRMRGVGTDGAYVMTGRRSGVVKRLKDDVPCLIGIHCTAHRLNLATSQAAKCVKDVDQFQNILRQLYDFFDNSNVRTAGFLAVQNILLPEKEGGGKFDTPGKLLEPSTTRWLSIGNSVERVKKAFRDLIKTLHREGTERADARALGLNRLVTTYKFTATMLLLCDVLPHINALSKAFQKQDSDYTVVHDLVTSTITTLKSLKETDGVNLARLPEFLEIAKPGLQNPSGETHFRNNTRGKYIDALTENLQDRFHSEDVQGMSLLLSLFKSSDIQSLPAGELPDYGKETVTAAHGFFEANAVLGTLDELQQEWLSLKNYIKKVPEMSDTELIQRLCTRQALQAVYPNFSQLAKILRVIPTNTADQRDYSLK</sequence>
<dbReference type="EMBL" id="MRZV01000233">
    <property type="protein sequence ID" value="PIK54850.1"/>
    <property type="molecule type" value="Genomic_DNA"/>
</dbReference>
<proteinExistence type="predicted"/>
<feature type="compositionally biased region" description="Basic and acidic residues" evidence="1">
    <location>
        <begin position="50"/>
        <end position="66"/>
    </location>
</feature>
<dbReference type="SUPFAM" id="SSF53098">
    <property type="entry name" value="Ribonuclease H-like"/>
    <property type="match status" value="1"/>
</dbReference>
<dbReference type="PANTHER" id="PTHR46880">
    <property type="entry name" value="RAS-ASSOCIATING DOMAIN-CONTAINING PROTEIN"/>
    <property type="match status" value="1"/>
</dbReference>
<dbReference type="AlphaFoldDB" id="A0A2G8L3Y2"/>
<evidence type="ECO:0000256" key="1">
    <source>
        <dbReference type="SAM" id="MobiDB-lite"/>
    </source>
</evidence>
<feature type="region of interest" description="Disordered" evidence="1">
    <location>
        <begin position="1"/>
        <end position="98"/>
    </location>
</feature>
<feature type="compositionally biased region" description="Basic and acidic residues" evidence="1">
    <location>
        <begin position="19"/>
        <end position="31"/>
    </location>
</feature>
<organism evidence="2 3">
    <name type="scientific">Stichopus japonicus</name>
    <name type="common">Sea cucumber</name>
    <dbReference type="NCBI Taxonomy" id="307972"/>
    <lineage>
        <taxon>Eukaryota</taxon>
        <taxon>Metazoa</taxon>
        <taxon>Echinodermata</taxon>
        <taxon>Eleutherozoa</taxon>
        <taxon>Echinozoa</taxon>
        <taxon>Holothuroidea</taxon>
        <taxon>Aspidochirotacea</taxon>
        <taxon>Aspidochirotida</taxon>
        <taxon>Stichopodidae</taxon>
        <taxon>Apostichopus</taxon>
    </lineage>
</organism>
<evidence type="ECO:0000313" key="3">
    <source>
        <dbReference type="Proteomes" id="UP000230750"/>
    </source>
</evidence>
<dbReference type="Proteomes" id="UP000230750">
    <property type="component" value="Unassembled WGS sequence"/>
</dbReference>
<gene>
    <name evidence="2" type="ORF">BSL78_08279</name>
</gene>
<dbReference type="InterPro" id="IPR012337">
    <property type="entry name" value="RNaseH-like_sf"/>
</dbReference>
<evidence type="ECO:0000313" key="2">
    <source>
        <dbReference type="EMBL" id="PIK54850.1"/>
    </source>
</evidence>